<dbReference type="InterPro" id="IPR050982">
    <property type="entry name" value="Auxin_biosynth/cation_transpt"/>
</dbReference>
<keyword evidence="3" id="KW-1185">Reference proteome</keyword>
<dbReference type="Gene3D" id="3.50.50.60">
    <property type="entry name" value="FAD/NAD(P)-binding domain"/>
    <property type="match status" value="1"/>
</dbReference>
<protein>
    <submittedName>
        <fullName evidence="2">Potassium uptake trka-like protein</fullName>
    </submittedName>
</protein>
<dbReference type="KEGG" id="brb:EH207_07535"/>
<dbReference type="EMBL" id="CP034035">
    <property type="protein sequence ID" value="QCR08380.1"/>
    <property type="molecule type" value="Genomic_DNA"/>
</dbReference>
<sequence length="369" mass="42201">MKKTECIIVGAGQAGLSVAKALRKKRIDCVLLEKDRRIGDVWRRRQDSMRLFTSRAMTELPGLSMRGERNGYPDKHEVADYLERYARYYDLDLCTEMEVKAVHCQDGMYQVYANDDRTFQAPCLVNATGANQLAIVPPEAEQLSEEVIQLSADQYQRPEQVGKGRKIIIVGDGSSGRMIARELSAEHQVTLFCGARRVFISHHIFGKDIFWWLTATRILYADTHSLIGKILRRRNPIPSKSLNDDKLVDAGIRLAGRLERCDGRYLIDSERRRYKADVVIWCLGYREDTRWLTLPDAVDEHGFICENGYQHGGKTPYPGLFIVGKKWLSCRGSELVQGAAKDAMRVADWIECYLDDFSKNQTTLRDNER</sequence>
<dbReference type="RefSeq" id="WP_137713420.1">
    <property type="nucleotide sequence ID" value="NZ_CP034035.1"/>
</dbReference>
<dbReference type="GO" id="GO:0050660">
    <property type="term" value="F:flavin adenine dinucleotide binding"/>
    <property type="evidence" value="ECO:0007669"/>
    <property type="project" value="TreeGrafter"/>
</dbReference>
<reference evidence="2 3" key="1">
    <citation type="submission" date="2018-11" db="EMBL/GenBank/DDBJ databases">
        <title>Genome sequences of Brenneria nigrifluens and Brenneria rubrifaciens.</title>
        <authorList>
            <person name="Poret-Peterson A.T."/>
            <person name="McClean A.E."/>
            <person name="Kluepfel D.A."/>
        </authorList>
    </citation>
    <scope>NUCLEOTIDE SEQUENCE [LARGE SCALE GENOMIC DNA]</scope>
    <source>
        <strain evidence="2 3">6D370</strain>
    </source>
</reference>
<dbReference type="PANTHER" id="PTHR43539:SF78">
    <property type="entry name" value="FLAVIN-CONTAINING MONOOXYGENASE"/>
    <property type="match status" value="1"/>
</dbReference>
<dbReference type="PANTHER" id="PTHR43539">
    <property type="entry name" value="FLAVIN-BINDING MONOOXYGENASE-LIKE PROTEIN (AFU_ORTHOLOGUE AFUA_4G09220)"/>
    <property type="match status" value="1"/>
</dbReference>
<keyword evidence="1" id="KW-0560">Oxidoreductase</keyword>
<gene>
    <name evidence="2" type="ORF">EH207_07535</name>
</gene>
<evidence type="ECO:0000313" key="3">
    <source>
        <dbReference type="Proteomes" id="UP000299580"/>
    </source>
</evidence>
<proteinExistence type="predicted"/>
<dbReference type="SUPFAM" id="SSF51905">
    <property type="entry name" value="FAD/NAD(P)-binding domain"/>
    <property type="match status" value="1"/>
</dbReference>
<dbReference type="PRINTS" id="PR00469">
    <property type="entry name" value="PNDRDTASEII"/>
</dbReference>
<dbReference type="Proteomes" id="UP000299580">
    <property type="component" value="Chromosome"/>
</dbReference>
<evidence type="ECO:0000256" key="1">
    <source>
        <dbReference type="ARBA" id="ARBA00023002"/>
    </source>
</evidence>
<dbReference type="AlphaFoldDB" id="A0A4P8QSP0"/>
<name>A0A4P8QSP0_9GAMM</name>
<dbReference type="PRINTS" id="PR00368">
    <property type="entry name" value="FADPNR"/>
</dbReference>
<dbReference type="InterPro" id="IPR036188">
    <property type="entry name" value="FAD/NAD-bd_sf"/>
</dbReference>
<dbReference type="Pfam" id="PF13738">
    <property type="entry name" value="Pyr_redox_3"/>
    <property type="match status" value="1"/>
</dbReference>
<dbReference type="GO" id="GO:0004497">
    <property type="term" value="F:monooxygenase activity"/>
    <property type="evidence" value="ECO:0007669"/>
    <property type="project" value="TreeGrafter"/>
</dbReference>
<accession>A0A4P8QSP0</accession>
<organism evidence="2 3">
    <name type="scientific">Brenneria rubrifaciens</name>
    <dbReference type="NCBI Taxonomy" id="55213"/>
    <lineage>
        <taxon>Bacteria</taxon>
        <taxon>Pseudomonadati</taxon>
        <taxon>Pseudomonadota</taxon>
        <taxon>Gammaproteobacteria</taxon>
        <taxon>Enterobacterales</taxon>
        <taxon>Pectobacteriaceae</taxon>
        <taxon>Brenneria</taxon>
    </lineage>
</organism>
<dbReference type="OrthoDB" id="9773233at2"/>
<evidence type="ECO:0000313" key="2">
    <source>
        <dbReference type="EMBL" id="QCR08380.1"/>
    </source>
</evidence>